<proteinExistence type="predicted"/>
<accession>A0A9P1KJX5</accession>
<feature type="transmembrane region" description="Helical" evidence="1">
    <location>
        <begin position="151"/>
        <end position="169"/>
    </location>
</feature>
<organism evidence="3 4">
    <name type="scientific">Limnospira indica PCC 8005</name>
    <dbReference type="NCBI Taxonomy" id="376219"/>
    <lineage>
        <taxon>Bacteria</taxon>
        <taxon>Bacillati</taxon>
        <taxon>Cyanobacteriota</taxon>
        <taxon>Cyanophyceae</taxon>
        <taxon>Oscillatoriophycideae</taxon>
        <taxon>Oscillatoriales</taxon>
        <taxon>Sirenicapillariaceae</taxon>
        <taxon>Limnospira</taxon>
    </lineage>
</organism>
<feature type="transmembrane region" description="Helical" evidence="1">
    <location>
        <begin position="124"/>
        <end position="145"/>
    </location>
</feature>
<dbReference type="Pfam" id="PF02517">
    <property type="entry name" value="Rce1-like"/>
    <property type="match status" value="1"/>
</dbReference>
<dbReference type="Proteomes" id="UP000032946">
    <property type="component" value="Chromosome"/>
</dbReference>
<dbReference type="RefSeq" id="WP_006622375.1">
    <property type="nucleotide sequence ID" value="NZ_FO818640.1"/>
</dbReference>
<feature type="domain" description="CAAX prenyl protease 2/Lysostaphin resistance protein A-like" evidence="2">
    <location>
        <begin position="59"/>
        <end position="162"/>
    </location>
</feature>
<keyword evidence="1" id="KW-0812">Transmembrane</keyword>
<dbReference type="GO" id="GO:0004175">
    <property type="term" value="F:endopeptidase activity"/>
    <property type="evidence" value="ECO:0007669"/>
    <property type="project" value="UniProtKB-ARBA"/>
</dbReference>
<dbReference type="EMBL" id="FO818640">
    <property type="protein sequence ID" value="CDM98607.1"/>
    <property type="molecule type" value="Genomic_DNA"/>
</dbReference>
<protein>
    <recommendedName>
        <fullName evidence="2">CAAX prenyl protease 2/Lysostaphin resistance protein A-like domain-containing protein</fullName>
    </recommendedName>
</protein>
<dbReference type="InterPro" id="IPR003675">
    <property type="entry name" value="Rce1/LyrA-like_dom"/>
</dbReference>
<feature type="transmembrane region" description="Helical" evidence="1">
    <location>
        <begin position="93"/>
        <end position="117"/>
    </location>
</feature>
<keyword evidence="1" id="KW-1133">Transmembrane helix</keyword>
<name>A0A9P1KJX5_9CYAN</name>
<dbReference type="AlphaFoldDB" id="A0A9P1KJX5"/>
<gene>
    <name evidence="3" type="ORF">ARTHRO_61208</name>
</gene>
<feature type="transmembrane region" description="Helical" evidence="1">
    <location>
        <begin position="23"/>
        <end position="44"/>
    </location>
</feature>
<evidence type="ECO:0000259" key="2">
    <source>
        <dbReference type="Pfam" id="PF02517"/>
    </source>
</evidence>
<keyword evidence="1" id="KW-0472">Membrane</keyword>
<keyword evidence="4" id="KW-1185">Reference proteome</keyword>
<evidence type="ECO:0000313" key="3">
    <source>
        <dbReference type="EMBL" id="CDM98607.1"/>
    </source>
</evidence>
<feature type="transmembrane region" description="Helical" evidence="1">
    <location>
        <begin position="56"/>
        <end position="73"/>
    </location>
</feature>
<evidence type="ECO:0000256" key="1">
    <source>
        <dbReference type="SAM" id="Phobius"/>
    </source>
</evidence>
<sequence length="190" mass="21061">MSILANLLNRLVMATAIPTPSDWWILAATFLVYGAIALPLGFSMNFLKWNPIHFHPLRLLGAMIWLFITPALLEETLFRVLLIPPPTEALSPLIWLFWAAFSLILFVISHPIAALTYNPAGNPIFCQTPFLSLATILGLACTIAYTLTGSLLIPVLFHWLVVVVWLFLLDGEHKLSANLQAKSDNLTPSS</sequence>
<evidence type="ECO:0000313" key="4">
    <source>
        <dbReference type="Proteomes" id="UP000032946"/>
    </source>
</evidence>
<reference evidence="3 4" key="1">
    <citation type="submission" date="2014-02" db="EMBL/GenBank/DDBJ databases">
        <authorList>
            <person name="Genoscope - CEA"/>
        </authorList>
    </citation>
    <scope>NUCLEOTIDE SEQUENCE [LARGE SCALE GENOMIC DNA]</scope>
    <source>
        <strain evidence="3 4">PCC 8005</strain>
    </source>
</reference>
<dbReference type="GO" id="GO:0080120">
    <property type="term" value="P:CAAX-box protein maturation"/>
    <property type="evidence" value="ECO:0007669"/>
    <property type="project" value="UniProtKB-ARBA"/>
</dbReference>